<feature type="chain" id="PRO_5013238866" evidence="1">
    <location>
        <begin position="17"/>
        <end position="176"/>
    </location>
</feature>
<dbReference type="AlphaFoldDB" id="A0A284SCV9"/>
<feature type="signal peptide" evidence="1">
    <location>
        <begin position="1"/>
        <end position="16"/>
    </location>
</feature>
<dbReference type="Proteomes" id="UP000219338">
    <property type="component" value="Unassembled WGS sequence"/>
</dbReference>
<dbReference type="OrthoDB" id="10606448at2759"/>
<evidence type="ECO:0000313" key="3">
    <source>
        <dbReference type="Proteomes" id="UP000219338"/>
    </source>
</evidence>
<name>A0A284SCV9_ARMOS</name>
<organism evidence="2 3">
    <name type="scientific">Armillaria ostoyae</name>
    <name type="common">Armillaria root rot fungus</name>
    <dbReference type="NCBI Taxonomy" id="47428"/>
    <lineage>
        <taxon>Eukaryota</taxon>
        <taxon>Fungi</taxon>
        <taxon>Dikarya</taxon>
        <taxon>Basidiomycota</taxon>
        <taxon>Agaricomycotina</taxon>
        <taxon>Agaricomycetes</taxon>
        <taxon>Agaricomycetidae</taxon>
        <taxon>Agaricales</taxon>
        <taxon>Marasmiineae</taxon>
        <taxon>Physalacriaceae</taxon>
        <taxon>Armillaria</taxon>
    </lineage>
</organism>
<gene>
    <name evidence="2" type="ORF">ARMOST_22444</name>
</gene>
<keyword evidence="3" id="KW-1185">Reference proteome</keyword>
<keyword evidence="1" id="KW-0732">Signal</keyword>
<evidence type="ECO:0000313" key="2">
    <source>
        <dbReference type="EMBL" id="SJL18842.1"/>
    </source>
</evidence>
<proteinExistence type="predicted"/>
<sequence>MAQSRQFELMWKKTRWILLMLLVRPHRMPLVVLPLSSRKTIVTMQSSGDFQIVGVFGSSIQFLTISDLSDDTFQIASHKSTSWRIRPYSGTILICECCGPLTRPAMQAPVKNKEREKEICRLEKVKKWLTQEYGIASRGGINSTAVLQEAKRRAQKECAELSWGRRVSTILCGAKK</sequence>
<dbReference type="EMBL" id="FUEG01000071">
    <property type="protein sequence ID" value="SJL18842.1"/>
    <property type="molecule type" value="Genomic_DNA"/>
</dbReference>
<protein>
    <submittedName>
        <fullName evidence="2">Uncharacterized protein</fullName>
    </submittedName>
</protein>
<accession>A0A284SCV9</accession>
<evidence type="ECO:0000256" key="1">
    <source>
        <dbReference type="SAM" id="SignalP"/>
    </source>
</evidence>
<reference evidence="3" key="1">
    <citation type="journal article" date="2017" name="Nat. Ecol. Evol.">
        <title>Genome expansion and lineage-specific genetic innovations in the forest pathogenic fungi Armillaria.</title>
        <authorList>
            <person name="Sipos G."/>
            <person name="Prasanna A.N."/>
            <person name="Walter M.C."/>
            <person name="O'Connor E."/>
            <person name="Balint B."/>
            <person name="Krizsan K."/>
            <person name="Kiss B."/>
            <person name="Hess J."/>
            <person name="Varga T."/>
            <person name="Slot J."/>
            <person name="Riley R."/>
            <person name="Boka B."/>
            <person name="Rigling D."/>
            <person name="Barry K."/>
            <person name="Lee J."/>
            <person name="Mihaltcheva S."/>
            <person name="LaButti K."/>
            <person name="Lipzen A."/>
            <person name="Waldron R."/>
            <person name="Moloney N.M."/>
            <person name="Sperisen C."/>
            <person name="Kredics L."/>
            <person name="Vagvoelgyi C."/>
            <person name="Patrignani A."/>
            <person name="Fitzpatrick D."/>
            <person name="Nagy I."/>
            <person name="Doyle S."/>
            <person name="Anderson J.B."/>
            <person name="Grigoriev I.V."/>
            <person name="Gueldener U."/>
            <person name="Muensterkoetter M."/>
            <person name="Nagy L.G."/>
        </authorList>
    </citation>
    <scope>NUCLEOTIDE SEQUENCE [LARGE SCALE GENOMIC DNA]</scope>
    <source>
        <strain evidence="3">C18/9</strain>
    </source>
</reference>